<dbReference type="EMBL" id="JAYMYQ010000007">
    <property type="protein sequence ID" value="KAK7321230.1"/>
    <property type="molecule type" value="Genomic_DNA"/>
</dbReference>
<organism evidence="1 2">
    <name type="scientific">Canavalia gladiata</name>
    <name type="common">Sword bean</name>
    <name type="synonym">Dolichos gladiatus</name>
    <dbReference type="NCBI Taxonomy" id="3824"/>
    <lineage>
        <taxon>Eukaryota</taxon>
        <taxon>Viridiplantae</taxon>
        <taxon>Streptophyta</taxon>
        <taxon>Embryophyta</taxon>
        <taxon>Tracheophyta</taxon>
        <taxon>Spermatophyta</taxon>
        <taxon>Magnoliopsida</taxon>
        <taxon>eudicotyledons</taxon>
        <taxon>Gunneridae</taxon>
        <taxon>Pentapetalae</taxon>
        <taxon>rosids</taxon>
        <taxon>fabids</taxon>
        <taxon>Fabales</taxon>
        <taxon>Fabaceae</taxon>
        <taxon>Papilionoideae</taxon>
        <taxon>50 kb inversion clade</taxon>
        <taxon>NPAAA clade</taxon>
        <taxon>indigoferoid/millettioid clade</taxon>
        <taxon>Phaseoleae</taxon>
        <taxon>Canavalia</taxon>
    </lineage>
</organism>
<dbReference type="Proteomes" id="UP001367508">
    <property type="component" value="Unassembled WGS sequence"/>
</dbReference>
<gene>
    <name evidence="1" type="ORF">VNO77_31664</name>
</gene>
<protein>
    <submittedName>
        <fullName evidence="1">Uncharacterized protein</fullName>
    </submittedName>
</protein>
<proteinExistence type="predicted"/>
<dbReference type="AlphaFoldDB" id="A0AAN9Q1V0"/>
<accession>A0AAN9Q1V0</accession>
<name>A0AAN9Q1V0_CANGL</name>
<keyword evidence="2" id="KW-1185">Reference proteome</keyword>
<sequence>MRQRSGVARLPRTQQARWRALREGMCTDLPRTPPSTVVAREVVRTGESLVGVTTKKPNPGHCSRPIQCVDQIKGEVKHPVCKVTPPLSQITCRPLHFPKLQIDPSTSLKLPIDP</sequence>
<evidence type="ECO:0000313" key="1">
    <source>
        <dbReference type="EMBL" id="KAK7321230.1"/>
    </source>
</evidence>
<evidence type="ECO:0000313" key="2">
    <source>
        <dbReference type="Proteomes" id="UP001367508"/>
    </source>
</evidence>
<comment type="caution">
    <text evidence="1">The sequence shown here is derived from an EMBL/GenBank/DDBJ whole genome shotgun (WGS) entry which is preliminary data.</text>
</comment>
<reference evidence="1 2" key="1">
    <citation type="submission" date="2024-01" db="EMBL/GenBank/DDBJ databases">
        <title>The genomes of 5 underutilized Papilionoideae crops provide insights into root nodulation and disease resistanc.</title>
        <authorList>
            <person name="Jiang F."/>
        </authorList>
    </citation>
    <scope>NUCLEOTIDE SEQUENCE [LARGE SCALE GENOMIC DNA]</scope>
    <source>
        <strain evidence="1">LVBAO_FW01</strain>
        <tissue evidence="1">Leaves</tissue>
    </source>
</reference>